<dbReference type="STRING" id="41047.A0A397HFQ8"/>
<evidence type="ECO:0000313" key="4">
    <source>
        <dbReference type="Proteomes" id="UP000215305"/>
    </source>
</evidence>
<keyword evidence="2" id="KW-0210">Decarboxylase</keyword>
<reference evidence="3" key="1">
    <citation type="submission" date="2018-08" db="EMBL/GenBank/DDBJ databases">
        <title>Draft genome sequence of azole-resistant Aspergillus thermomutatus (Neosartorya pseudofischeri) strain HMR AF 39, isolated from a human nasal aspirate.</title>
        <authorList>
            <person name="Parent-Michaud M."/>
            <person name="Dufresne P.J."/>
            <person name="Fournier E."/>
            <person name="Martineau C."/>
            <person name="Moreira S."/>
            <person name="Perkins V."/>
            <person name="De Repentigny L."/>
            <person name="Dufresne S.F."/>
        </authorList>
    </citation>
    <scope>NUCLEOTIDE SEQUENCE [LARGE SCALE GENOMIC DNA]</scope>
    <source>
        <strain evidence="3">HMR AF 39</strain>
    </source>
</reference>
<dbReference type="GeneID" id="38127362"/>
<protein>
    <submittedName>
        <fullName evidence="3">Uncharacterized protein</fullName>
    </submittedName>
</protein>
<dbReference type="Proteomes" id="UP000215305">
    <property type="component" value="Unassembled WGS sequence"/>
</dbReference>
<dbReference type="GO" id="GO:0005829">
    <property type="term" value="C:cytosol"/>
    <property type="evidence" value="ECO:0007669"/>
    <property type="project" value="TreeGrafter"/>
</dbReference>
<dbReference type="PANTHER" id="PTHR21240:SF31">
    <property type="entry name" value="AMIDOHYDROLASE FAMILY PROTEIN (AFU_ORTHOLOGUE AFUA_7G05840)"/>
    <property type="match status" value="1"/>
</dbReference>
<organism evidence="3 4">
    <name type="scientific">Aspergillus thermomutatus</name>
    <name type="common">Neosartorya pseudofischeri</name>
    <dbReference type="NCBI Taxonomy" id="41047"/>
    <lineage>
        <taxon>Eukaryota</taxon>
        <taxon>Fungi</taxon>
        <taxon>Dikarya</taxon>
        <taxon>Ascomycota</taxon>
        <taxon>Pezizomycotina</taxon>
        <taxon>Eurotiomycetes</taxon>
        <taxon>Eurotiomycetidae</taxon>
        <taxon>Eurotiales</taxon>
        <taxon>Aspergillaceae</taxon>
        <taxon>Aspergillus</taxon>
        <taxon>Aspergillus subgen. Fumigati</taxon>
    </lineage>
</organism>
<dbReference type="AlphaFoldDB" id="A0A397HFQ8"/>
<dbReference type="GO" id="GO:0019748">
    <property type="term" value="P:secondary metabolic process"/>
    <property type="evidence" value="ECO:0007669"/>
    <property type="project" value="TreeGrafter"/>
</dbReference>
<name>A0A397HFQ8_ASPTH</name>
<accession>A0A397HFQ8</accession>
<dbReference type="GO" id="GO:0016831">
    <property type="term" value="F:carboxy-lyase activity"/>
    <property type="evidence" value="ECO:0007669"/>
    <property type="project" value="UniProtKB-KW"/>
</dbReference>
<keyword evidence="1 2" id="KW-0456">Lyase</keyword>
<evidence type="ECO:0000313" key="3">
    <source>
        <dbReference type="EMBL" id="RHZ60103.1"/>
    </source>
</evidence>
<dbReference type="Gene3D" id="3.20.20.140">
    <property type="entry name" value="Metal-dependent hydrolases"/>
    <property type="match status" value="1"/>
</dbReference>
<dbReference type="OrthoDB" id="432010at2759"/>
<proteinExistence type="inferred from homology"/>
<sequence length="207" mass="24360">MLGKIVLEEAYERAGLEEHSKREASLYVAPWDRERYMRQIHDINREHLQLSNEHGIGYMFVSLTVPEIQGITVEQIKDHRDRLGPFVCLSMHFQAGQKIRRCVKHLSFHGALLCDFQHDGPNGEIYLFYGQPQYDAFWKVLTDLNVPLYIHPAAKKSKLIFGHQEEHIPFGFWRLNNWFEDIEKPVANEKGKIMCKKTIYDYSKQNI</sequence>
<dbReference type="VEuPathDB" id="FungiDB:CDV56_105388"/>
<evidence type="ECO:0000256" key="1">
    <source>
        <dbReference type="ARBA" id="ARBA00023239"/>
    </source>
</evidence>
<gene>
    <name evidence="3" type="ORF">CDV56_105388</name>
</gene>
<comment type="similarity">
    <text evidence="2">Belongs to the metallo-dependent hydrolases superfamily.</text>
</comment>
<comment type="caution">
    <text evidence="3">The sequence shown here is derived from an EMBL/GenBank/DDBJ whole genome shotgun (WGS) entry which is preliminary data.</text>
</comment>
<dbReference type="SUPFAM" id="SSF51556">
    <property type="entry name" value="Metallo-dependent hydrolases"/>
    <property type="match status" value="1"/>
</dbReference>
<dbReference type="PANTHER" id="PTHR21240">
    <property type="entry name" value="2-AMINO-3-CARBOXYLMUCONATE-6-SEMIALDEHYDE DECARBOXYLASE"/>
    <property type="match status" value="1"/>
</dbReference>
<dbReference type="InterPro" id="IPR032466">
    <property type="entry name" value="Metal_Hydrolase"/>
</dbReference>
<dbReference type="EMBL" id="NKHU02000055">
    <property type="protein sequence ID" value="RHZ60103.1"/>
    <property type="molecule type" value="Genomic_DNA"/>
</dbReference>
<dbReference type="InterPro" id="IPR032465">
    <property type="entry name" value="ACMSD"/>
</dbReference>
<keyword evidence="4" id="KW-1185">Reference proteome</keyword>
<dbReference type="RefSeq" id="XP_026615957.1">
    <property type="nucleotide sequence ID" value="XM_026759007.1"/>
</dbReference>
<evidence type="ECO:0000256" key="2">
    <source>
        <dbReference type="RuleBase" id="RU366045"/>
    </source>
</evidence>